<feature type="domain" description="BPTI/Kunitz inhibitor" evidence="10">
    <location>
        <begin position="27"/>
        <end position="78"/>
    </location>
</feature>
<gene>
    <name evidence="12" type="primary">LOC26534158</name>
</gene>
<evidence type="ECO:0000256" key="3">
    <source>
        <dbReference type="ARBA" id="ARBA00022656"/>
    </source>
</evidence>
<dbReference type="GO" id="GO:0004867">
    <property type="term" value="F:serine-type endopeptidase inhibitor activity"/>
    <property type="evidence" value="ECO:0007669"/>
    <property type="project" value="UniProtKB-KW"/>
</dbReference>
<dbReference type="AlphaFoldDB" id="A0A6I8V8J9"/>
<accession>A0A6I8V8J9</accession>
<evidence type="ECO:0000256" key="8">
    <source>
        <dbReference type="ARBA" id="ARBA00034146"/>
    </source>
</evidence>
<name>A0A6I8V8J9_DROPS</name>
<keyword evidence="7" id="KW-1199">Hemostasis impairing toxin</keyword>
<keyword evidence="4 12" id="KW-0646">Protease inhibitor</keyword>
<dbReference type="PANTHER" id="PTHR10083:SF376">
    <property type="entry name" value="SERINE PEPTIDASE INHIBITOR, KUNITZ TYPE, 3"/>
    <property type="match status" value="1"/>
</dbReference>
<dbReference type="InterPro" id="IPR050098">
    <property type="entry name" value="TFPI/VKTCI-like"/>
</dbReference>
<keyword evidence="6" id="KW-1015">Disulfide bond</keyword>
<dbReference type="Gene3D" id="4.10.410.10">
    <property type="entry name" value="Pancreatic trypsin inhibitor Kunitz domain"/>
    <property type="match status" value="1"/>
</dbReference>
<dbReference type="Proteomes" id="UP000001819">
    <property type="component" value="Chromosome 4"/>
</dbReference>
<dbReference type="PROSITE" id="PS50279">
    <property type="entry name" value="BPTI_KUNITZ_2"/>
    <property type="match status" value="1"/>
</dbReference>
<evidence type="ECO:0000256" key="5">
    <source>
        <dbReference type="ARBA" id="ARBA00022900"/>
    </source>
</evidence>
<evidence type="ECO:0000256" key="4">
    <source>
        <dbReference type="ARBA" id="ARBA00022690"/>
    </source>
</evidence>
<evidence type="ECO:0000256" key="9">
    <source>
        <dbReference type="SAM" id="SignalP"/>
    </source>
</evidence>
<sequence>MILVFIVGIIFAWVWSGAALRLKNPICGLPATSSRFCHYTFDSFTYDPKTNECEMFVYSGCGGNENLWGQKELCEMKCKV</sequence>
<keyword evidence="9" id="KW-0732">Signal</keyword>
<protein>
    <submittedName>
        <fullName evidence="12">Male accessory gland serine protease inhibitor-like</fullName>
    </submittedName>
</protein>
<evidence type="ECO:0000256" key="7">
    <source>
        <dbReference type="ARBA" id="ARBA00023240"/>
    </source>
</evidence>
<keyword evidence="2" id="KW-0964">Secreted</keyword>
<dbReference type="KEGG" id="dpo:26534158"/>
<feature type="signal peptide" evidence="9">
    <location>
        <begin position="1"/>
        <end position="19"/>
    </location>
</feature>
<evidence type="ECO:0000259" key="10">
    <source>
        <dbReference type="PROSITE" id="PS50279"/>
    </source>
</evidence>
<dbReference type="PANTHER" id="PTHR10083">
    <property type="entry name" value="KUNITZ-TYPE PROTEASE INHIBITOR-RELATED"/>
    <property type="match status" value="1"/>
</dbReference>
<evidence type="ECO:0000256" key="1">
    <source>
        <dbReference type="ARBA" id="ARBA00004613"/>
    </source>
</evidence>
<proteinExistence type="predicted"/>
<dbReference type="SUPFAM" id="SSF57362">
    <property type="entry name" value="BPTI-like"/>
    <property type="match status" value="1"/>
</dbReference>
<dbReference type="Pfam" id="PF00014">
    <property type="entry name" value="Kunitz_BPTI"/>
    <property type="match status" value="1"/>
</dbReference>
<dbReference type="GO" id="GO:0005615">
    <property type="term" value="C:extracellular space"/>
    <property type="evidence" value="ECO:0007669"/>
    <property type="project" value="TreeGrafter"/>
</dbReference>
<organism evidence="11 12">
    <name type="scientific">Drosophila pseudoobscura pseudoobscura</name>
    <name type="common">Fruit fly</name>
    <dbReference type="NCBI Taxonomy" id="46245"/>
    <lineage>
        <taxon>Eukaryota</taxon>
        <taxon>Metazoa</taxon>
        <taxon>Ecdysozoa</taxon>
        <taxon>Arthropoda</taxon>
        <taxon>Hexapoda</taxon>
        <taxon>Insecta</taxon>
        <taxon>Pterygota</taxon>
        <taxon>Neoptera</taxon>
        <taxon>Endopterygota</taxon>
        <taxon>Diptera</taxon>
        <taxon>Brachycera</taxon>
        <taxon>Muscomorpha</taxon>
        <taxon>Ephydroidea</taxon>
        <taxon>Drosophilidae</taxon>
        <taxon>Drosophila</taxon>
        <taxon>Sophophora</taxon>
    </lineage>
</organism>
<reference evidence="12" key="1">
    <citation type="submission" date="2025-08" db="UniProtKB">
        <authorList>
            <consortium name="RefSeq"/>
        </authorList>
    </citation>
    <scope>IDENTIFICATION</scope>
    <source>
        <strain evidence="12">MV-25-SWS-2005</strain>
        <tissue evidence="12">Whole body</tissue>
    </source>
</reference>
<dbReference type="RefSeq" id="XP_015036064.2">
    <property type="nucleotide sequence ID" value="XM_015180578.2"/>
</dbReference>
<evidence type="ECO:0000313" key="12">
    <source>
        <dbReference type="RefSeq" id="XP_015036064.2"/>
    </source>
</evidence>
<keyword evidence="5 12" id="KW-0722">Serine protease inhibitor</keyword>
<dbReference type="SMART" id="SM00131">
    <property type="entry name" value="KU"/>
    <property type="match status" value="1"/>
</dbReference>
<evidence type="ECO:0000313" key="11">
    <source>
        <dbReference type="Proteomes" id="UP000001819"/>
    </source>
</evidence>
<keyword evidence="11" id="KW-1185">Reference proteome</keyword>
<dbReference type="InterPro" id="IPR002223">
    <property type="entry name" value="Kunitz_BPTI"/>
</dbReference>
<keyword evidence="3" id="KW-0800">Toxin</keyword>
<dbReference type="InParanoid" id="A0A6I8V8J9"/>
<feature type="chain" id="PRO_5026135747" evidence="9">
    <location>
        <begin position="20"/>
        <end position="80"/>
    </location>
</feature>
<keyword evidence="8" id="KW-1203">Blood coagulation cascade inhibiting toxin</keyword>
<dbReference type="InterPro" id="IPR036880">
    <property type="entry name" value="Kunitz_BPTI_sf"/>
</dbReference>
<comment type="subcellular location">
    <subcellularLocation>
        <location evidence="1">Secreted</location>
    </subcellularLocation>
</comment>
<evidence type="ECO:0000256" key="2">
    <source>
        <dbReference type="ARBA" id="ARBA00022525"/>
    </source>
</evidence>
<dbReference type="GO" id="GO:0090729">
    <property type="term" value="F:toxin activity"/>
    <property type="evidence" value="ECO:0007669"/>
    <property type="project" value="UniProtKB-KW"/>
</dbReference>
<evidence type="ECO:0000256" key="6">
    <source>
        <dbReference type="ARBA" id="ARBA00023157"/>
    </source>
</evidence>